<keyword evidence="2" id="KW-0472">Membrane</keyword>
<reference evidence="4" key="1">
    <citation type="journal article" date="2019" name="Int. J. Syst. Evol. Microbiol.">
        <title>The Global Catalogue of Microorganisms (GCM) 10K type strain sequencing project: providing services to taxonomists for standard genome sequencing and annotation.</title>
        <authorList>
            <consortium name="The Broad Institute Genomics Platform"/>
            <consortium name="The Broad Institute Genome Sequencing Center for Infectious Disease"/>
            <person name="Wu L."/>
            <person name="Ma J."/>
        </authorList>
    </citation>
    <scope>NUCLEOTIDE SEQUENCE [LARGE SCALE GENOMIC DNA]</scope>
    <source>
        <strain evidence="4">KCTC 42953</strain>
    </source>
</reference>
<comment type="caution">
    <text evidence="3">The sequence shown here is derived from an EMBL/GenBank/DDBJ whole genome shotgun (WGS) entry which is preliminary data.</text>
</comment>
<sequence length="231" mass="25771">MKRQQGFTLLEVIVVFTLLAMIMAMIFSGIDSGRRTAEKGEKRITAINEIRVVQNILRHQLSRAMGIGVTESEEGELLKFVGDDRSMMFVSQMPGYLGTGGPHIQKLELVSADGGQVLQYSHGLISNYDDENEMSAFDEAEPIVLLENIREGAFAFVELDEEGLPTDWVSEIENPANMPLMVQMDLTMNNQARESWPLFQVAVQLDGSGGSSRRRTSTMNLLQNRNQGNEQ</sequence>
<proteinExistence type="predicted"/>
<keyword evidence="2" id="KW-1133">Transmembrane helix</keyword>
<evidence type="ECO:0000256" key="2">
    <source>
        <dbReference type="SAM" id="Phobius"/>
    </source>
</evidence>
<dbReference type="Pfam" id="PF07963">
    <property type="entry name" value="N_methyl"/>
    <property type="match status" value="1"/>
</dbReference>
<gene>
    <name evidence="3" type="ORF">ACFODZ_02620</name>
</gene>
<organism evidence="3 4">
    <name type="scientific">Marinicella sediminis</name>
    <dbReference type="NCBI Taxonomy" id="1792834"/>
    <lineage>
        <taxon>Bacteria</taxon>
        <taxon>Pseudomonadati</taxon>
        <taxon>Pseudomonadota</taxon>
        <taxon>Gammaproteobacteria</taxon>
        <taxon>Lysobacterales</taxon>
        <taxon>Marinicellaceae</taxon>
        <taxon>Marinicella</taxon>
    </lineage>
</organism>
<keyword evidence="4" id="KW-1185">Reference proteome</keyword>
<evidence type="ECO:0000313" key="3">
    <source>
        <dbReference type="EMBL" id="MFC3193127.1"/>
    </source>
</evidence>
<evidence type="ECO:0000313" key="4">
    <source>
        <dbReference type="Proteomes" id="UP001595533"/>
    </source>
</evidence>
<feature type="region of interest" description="Disordered" evidence="1">
    <location>
        <begin position="207"/>
        <end position="231"/>
    </location>
</feature>
<dbReference type="PROSITE" id="PS00409">
    <property type="entry name" value="PROKAR_NTER_METHYL"/>
    <property type="match status" value="1"/>
</dbReference>
<dbReference type="RefSeq" id="WP_077409778.1">
    <property type="nucleotide sequence ID" value="NZ_JBHRTS010000001.1"/>
</dbReference>
<accession>A0ABV7J7J6</accession>
<protein>
    <submittedName>
        <fullName evidence="3">Prepilin-type N-terminal cleavage/methylation domain-containing protein</fullName>
    </submittedName>
</protein>
<feature type="transmembrane region" description="Helical" evidence="2">
    <location>
        <begin position="7"/>
        <end position="30"/>
    </location>
</feature>
<dbReference type="EMBL" id="JBHRTS010000001">
    <property type="protein sequence ID" value="MFC3193127.1"/>
    <property type="molecule type" value="Genomic_DNA"/>
</dbReference>
<keyword evidence="2" id="KW-0812">Transmembrane</keyword>
<feature type="compositionally biased region" description="Polar residues" evidence="1">
    <location>
        <begin position="217"/>
        <end position="231"/>
    </location>
</feature>
<dbReference type="NCBIfam" id="TIGR02532">
    <property type="entry name" value="IV_pilin_GFxxxE"/>
    <property type="match status" value="1"/>
</dbReference>
<dbReference type="Proteomes" id="UP001595533">
    <property type="component" value="Unassembled WGS sequence"/>
</dbReference>
<evidence type="ECO:0000256" key="1">
    <source>
        <dbReference type="SAM" id="MobiDB-lite"/>
    </source>
</evidence>
<dbReference type="InterPro" id="IPR012902">
    <property type="entry name" value="N_methyl_site"/>
</dbReference>
<name>A0ABV7J7J6_9GAMM</name>